<name>A0AAV9IY15_CYACA</name>
<dbReference type="Pfam" id="PF00575">
    <property type="entry name" value="S1"/>
    <property type="match status" value="2"/>
</dbReference>
<feature type="region of interest" description="Disordered" evidence="2">
    <location>
        <begin position="52"/>
        <end position="119"/>
    </location>
</feature>
<feature type="domain" description="S1 motif" evidence="3">
    <location>
        <begin position="131"/>
        <end position="200"/>
    </location>
</feature>
<feature type="region of interest" description="Disordered" evidence="2">
    <location>
        <begin position="204"/>
        <end position="273"/>
    </location>
</feature>
<dbReference type="EMBL" id="JANCYW010000010">
    <property type="protein sequence ID" value="KAK4536993.1"/>
    <property type="molecule type" value="Genomic_DNA"/>
</dbReference>
<dbReference type="Proteomes" id="UP001301350">
    <property type="component" value="Unassembled WGS sequence"/>
</dbReference>
<gene>
    <name evidence="4" type="ORF">CDCA_CDCA10G3018</name>
</gene>
<evidence type="ECO:0000256" key="1">
    <source>
        <dbReference type="ARBA" id="ARBA00025453"/>
    </source>
</evidence>
<dbReference type="SUPFAM" id="SSF50249">
    <property type="entry name" value="Nucleic acid-binding proteins"/>
    <property type="match status" value="2"/>
</dbReference>
<dbReference type="GO" id="GO:0003729">
    <property type="term" value="F:mRNA binding"/>
    <property type="evidence" value="ECO:0007669"/>
    <property type="project" value="UniProtKB-ARBA"/>
</dbReference>
<feature type="compositionally biased region" description="Low complexity" evidence="2">
    <location>
        <begin position="60"/>
        <end position="86"/>
    </location>
</feature>
<comment type="caution">
    <text evidence="4">The sequence shown here is derived from an EMBL/GenBank/DDBJ whole genome shotgun (WGS) entry which is preliminary data.</text>
</comment>
<organism evidence="4 5">
    <name type="scientific">Cyanidium caldarium</name>
    <name type="common">Red alga</name>
    <dbReference type="NCBI Taxonomy" id="2771"/>
    <lineage>
        <taxon>Eukaryota</taxon>
        <taxon>Rhodophyta</taxon>
        <taxon>Bangiophyceae</taxon>
        <taxon>Cyanidiales</taxon>
        <taxon>Cyanidiaceae</taxon>
        <taxon>Cyanidium</taxon>
    </lineage>
</organism>
<dbReference type="PROSITE" id="PS50126">
    <property type="entry name" value="S1"/>
    <property type="match status" value="2"/>
</dbReference>
<dbReference type="AlphaFoldDB" id="A0AAV9IY15"/>
<dbReference type="InterPro" id="IPR012340">
    <property type="entry name" value="NA-bd_OB-fold"/>
</dbReference>
<dbReference type="PANTHER" id="PTHR10724:SF10">
    <property type="entry name" value="S1 RNA-BINDING DOMAIN-CONTAINING PROTEIN 1"/>
    <property type="match status" value="1"/>
</dbReference>
<feature type="region of interest" description="Disordered" evidence="2">
    <location>
        <begin position="355"/>
        <end position="387"/>
    </location>
</feature>
<evidence type="ECO:0000313" key="4">
    <source>
        <dbReference type="EMBL" id="KAK4536993.1"/>
    </source>
</evidence>
<evidence type="ECO:0000313" key="5">
    <source>
        <dbReference type="Proteomes" id="UP001301350"/>
    </source>
</evidence>
<feature type="compositionally biased region" description="Basic residues" evidence="2">
    <location>
        <begin position="366"/>
        <end position="377"/>
    </location>
</feature>
<evidence type="ECO:0000259" key="3">
    <source>
        <dbReference type="PROSITE" id="PS50126"/>
    </source>
</evidence>
<dbReference type="InterPro" id="IPR050437">
    <property type="entry name" value="Ribos_protein_bS1-like"/>
</dbReference>
<sequence length="412" mass="44795">MAFVPSACFTFCRPSAARLIASTRLATSFLSRGLHAPVTPRPARLMFRMSAEEDGEHGTPPSDSSAAAAPVETESAAAADAAAPTDWSFEGVPEGMDPSEQQQSSRFPDHRDAARRSPRVRRLPLSQLMVGSLIKGRVRSVLPYGAFVDVGTTTDGLLHVSQLSTEYVRDTNEVLKPGDEISVRVISVDPERNEFSLTLLTEEQEKQKQELSAAARQRREEARASGEQPMPERAGRAAAARFDTAWRNVSSHSGEGGGGGGAPPPRRREDRAEAVRQWMEATPAAQDPTQFITGRVRGVEEYGAFVDISAPTDGMIHISEISDEHVDRVSDHLKVGDEVQVRVISVEAGRSRISLSMRPYNDAPSPRRRAPRERGGRRSGGATGEVDDTRLKTTFELAFEAARDKLSKAGLV</sequence>
<dbReference type="GO" id="GO:0003735">
    <property type="term" value="F:structural constituent of ribosome"/>
    <property type="evidence" value="ECO:0007669"/>
    <property type="project" value="TreeGrafter"/>
</dbReference>
<dbReference type="Gene3D" id="2.40.50.140">
    <property type="entry name" value="Nucleic acid-binding proteins"/>
    <property type="match status" value="2"/>
</dbReference>
<comment type="function">
    <text evidence="1">Associates with the EF-Tu.GDP complex and induces the exchange of GDP to GTP. It remains bound to the aminoacyl-tRNA.EF-Tu.GTP complex up to the GTP hydrolysis stage on the ribosome.</text>
</comment>
<evidence type="ECO:0000256" key="2">
    <source>
        <dbReference type="SAM" id="MobiDB-lite"/>
    </source>
</evidence>
<dbReference type="GO" id="GO:0006412">
    <property type="term" value="P:translation"/>
    <property type="evidence" value="ECO:0007669"/>
    <property type="project" value="TreeGrafter"/>
</dbReference>
<proteinExistence type="predicted"/>
<feature type="domain" description="S1 motif" evidence="3">
    <location>
        <begin position="289"/>
        <end position="358"/>
    </location>
</feature>
<protein>
    <recommendedName>
        <fullName evidence="3">S1 motif domain-containing protein</fullName>
    </recommendedName>
</protein>
<keyword evidence="5" id="KW-1185">Reference proteome</keyword>
<dbReference type="PANTHER" id="PTHR10724">
    <property type="entry name" value="30S RIBOSOMAL PROTEIN S1"/>
    <property type="match status" value="1"/>
</dbReference>
<dbReference type="SMART" id="SM00316">
    <property type="entry name" value="S1"/>
    <property type="match status" value="2"/>
</dbReference>
<accession>A0AAV9IY15</accession>
<dbReference type="InterPro" id="IPR003029">
    <property type="entry name" value="S1_domain"/>
</dbReference>
<dbReference type="GO" id="GO:0005737">
    <property type="term" value="C:cytoplasm"/>
    <property type="evidence" value="ECO:0007669"/>
    <property type="project" value="UniProtKB-ARBA"/>
</dbReference>
<dbReference type="FunFam" id="2.40.50.140:FF:000051">
    <property type="entry name" value="RNA-binding transcriptional accessory protein"/>
    <property type="match status" value="2"/>
</dbReference>
<reference evidence="4 5" key="1">
    <citation type="submission" date="2022-07" db="EMBL/GenBank/DDBJ databases">
        <title>Genome-wide signatures of adaptation to extreme environments.</title>
        <authorList>
            <person name="Cho C.H."/>
            <person name="Yoon H.S."/>
        </authorList>
    </citation>
    <scope>NUCLEOTIDE SEQUENCE [LARGE SCALE GENOMIC DNA]</scope>
    <source>
        <strain evidence="4 5">DBV 063 E5</strain>
    </source>
</reference>